<evidence type="ECO:0000256" key="3">
    <source>
        <dbReference type="ARBA" id="ARBA00022475"/>
    </source>
</evidence>
<dbReference type="Pfam" id="PF05977">
    <property type="entry name" value="MFS_3"/>
    <property type="match status" value="1"/>
</dbReference>
<dbReference type="PROSITE" id="PS50850">
    <property type="entry name" value="MFS"/>
    <property type="match status" value="1"/>
</dbReference>
<evidence type="ECO:0000256" key="4">
    <source>
        <dbReference type="ARBA" id="ARBA00022692"/>
    </source>
</evidence>
<dbReference type="GO" id="GO:0022857">
    <property type="term" value="F:transmembrane transporter activity"/>
    <property type="evidence" value="ECO:0007669"/>
    <property type="project" value="InterPro"/>
</dbReference>
<feature type="transmembrane region" description="Helical" evidence="7">
    <location>
        <begin position="50"/>
        <end position="71"/>
    </location>
</feature>
<keyword evidence="4 7" id="KW-0812">Transmembrane</keyword>
<dbReference type="SUPFAM" id="SSF103473">
    <property type="entry name" value="MFS general substrate transporter"/>
    <property type="match status" value="1"/>
</dbReference>
<feature type="transmembrane region" description="Helical" evidence="7">
    <location>
        <begin position="290"/>
        <end position="323"/>
    </location>
</feature>
<dbReference type="InterPro" id="IPR036259">
    <property type="entry name" value="MFS_trans_sf"/>
</dbReference>
<evidence type="ECO:0000256" key="6">
    <source>
        <dbReference type="ARBA" id="ARBA00023136"/>
    </source>
</evidence>
<gene>
    <name evidence="9" type="ORF">GMST_20980</name>
</gene>
<dbReference type="Proteomes" id="UP000556026">
    <property type="component" value="Unassembled WGS sequence"/>
</dbReference>
<feature type="transmembrane region" description="Helical" evidence="7">
    <location>
        <begin position="20"/>
        <end position="44"/>
    </location>
</feature>
<evidence type="ECO:0000313" key="9">
    <source>
        <dbReference type="EMBL" id="GFO59773.1"/>
    </source>
</evidence>
<comment type="subcellular location">
    <subcellularLocation>
        <location evidence="1">Cell membrane</location>
        <topology evidence="1">Multi-pass membrane protein</topology>
    </subcellularLocation>
</comment>
<keyword evidence="5 7" id="KW-1133">Transmembrane helix</keyword>
<evidence type="ECO:0000256" key="7">
    <source>
        <dbReference type="SAM" id="Phobius"/>
    </source>
</evidence>
<keyword evidence="6 7" id="KW-0472">Membrane</keyword>
<dbReference type="CDD" id="cd06173">
    <property type="entry name" value="MFS_MefA_like"/>
    <property type="match status" value="1"/>
</dbReference>
<name>A0A6V8MIZ3_9BACT</name>
<feature type="transmembrane region" description="Helical" evidence="7">
    <location>
        <begin position="370"/>
        <end position="394"/>
    </location>
</feature>
<accession>A0A6V8MIZ3</accession>
<organism evidence="9 10">
    <name type="scientific">Geomonas silvestris</name>
    <dbReference type="NCBI Taxonomy" id="2740184"/>
    <lineage>
        <taxon>Bacteria</taxon>
        <taxon>Pseudomonadati</taxon>
        <taxon>Thermodesulfobacteriota</taxon>
        <taxon>Desulfuromonadia</taxon>
        <taxon>Geobacterales</taxon>
        <taxon>Geobacteraceae</taxon>
        <taxon>Geomonas</taxon>
    </lineage>
</organism>
<keyword evidence="3" id="KW-1003">Cell membrane</keyword>
<sequence>MSATPHHVQQSVLRHPAFRFFWLARVSSTISFQMQGVAVGWQIYHLTGSAWYLGLVGLAQFLPMLLLTLAVGHVADRYDRRRISAICQVIEGAALALLAVGSYTGWITKEVILVTVFVTGAARAFESPTMQALVPTLVPQELIPSAAAWSASANQTASIVGPALGGILYVLGPTTVYALASVLFLTACAMVSLIRLERPASKREPVSISSLFAGIAFIRSRPEILGAISLDLFAVLLGGATALLPVYARDILHTGPQGLGLLRAAPALGALGMSVLLARAPLRRRVGRTMFISVFIFGVATIVFALSTSFALSVATLVVLGAADVISVVIRSSLVQIETPDEMRGRVSAVNSMFIGTSNQLGEFESGTTAALFGTVPAVLIGGIGTIVVVLLWIKLFPKLAQVDTLQRN</sequence>
<comment type="caution">
    <text evidence="9">The sequence shown here is derived from an EMBL/GenBank/DDBJ whole genome shotgun (WGS) entry which is preliminary data.</text>
</comment>
<dbReference type="GO" id="GO:0005886">
    <property type="term" value="C:plasma membrane"/>
    <property type="evidence" value="ECO:0007669"/>
    <property type="project" value="UniProtKB-SubCell"/>
</dbReference>
<dbReference type="InterPro" id="IPR020846">
    <property type="entry name" value="MFS_dom"/>
</dbReference>
<evidence type="ECO:0000313" key="10">
    <source>
        <dbReference type="Proteomes" id="UP000556026"/>
    </source>
</evidence>
<dbReference type="PANTHER" id="PTHR23513">
    <property type="entry name" value="INTEGRAL MEMBRANE EFFLUX PROTEIN-RELATED"/>
    <property type="match status" value="1"/>
</dbReference>
<dbReference type="RefSeq" id="WP_183354596.1">
    <property type="nucleotide sequence ID" value="NZ_BLXX01000005.1"/>
</dbReference>
<feature type="transmembrane region" description="Helical" evidence="7">
    <location>
        <begin position="260"/>
        <end position="278"/>
    </location>
</feature>
<dbReference type="AlphaFoldDB" id="A0A6V8MIZ3"/>
<feature type="domain" description="Major facilitator superfamily (MFS) profile" evidence="8">
    <location>
        <begin position="17"/>
        <end position="401"/>
    </location>
</feature>
<dbReference type="InterPro" id="IPR010290">
    <property type="entry name" value="TM_effector"/>
</dbReference>
<reference evidence="10" key="1">
    <citation type="submission" date="2020-06" db="EMBL/GenBank/DDBJ databases">
        <title>Draft genomic sequence of Geomonas sp. Red330.</title>
        <authorList>
            <person name="Itoh H."/>
            <person name="Zhenxing X."/>
            <person name="Ushijima N."/>
            <person name="Masuda Y."/>
            <person name="Shiratori Y."/>
            <person name="Senoo K."/>
        </authorList>
    </citation>
    <scope>NUCLEOTIDE SEQUENCE [LARGE SCALE GENOMIC DNA]</scope>
    <source>
        <strain evidence="10">Red330</strain>
    </source>
</reference>
<dbReference type="PANTHER" id="PTHR23513:SF9">
    <property type="entry name" value="ENTEROBACTIN EXPORTER ENTS"/>
    <property type="match status" value="1"/>
</dbReference>
<evidence type="ECO:0000256" key="1">
    <source>
        <dbReference type="ARBA" id="ARBA00004651"/>
    </source>
</evidence>
<evidence type="ECO:0000256" key="5">
    <source>
        <dbReference type="ARBA" id="ARBA00022989"/>
    </source>
</evidence>
<evidence type="ECO:0000256" key="2">
    <source>
        <dbReference type="ARBA" id="ARBA00022448"/>
    </source>
</evidence>
<keyword evidence="2" id="KW-0813">Transport</keyword>
<dbReference type="EMBL" id="BLXX01000005">
    <property type="protein sequence ID" value="GFO59773.1"/>
    <property type="molecule type" value="Genomic_DNA"/>
</dbReference>
<dbReference type="Gene3D" id="1.20.1250.20">
    <property type="entry name" value="MFS general substrate transporter like domains"/>
    <property type="match status" value="1"/>
</dbReference>
<feature type="transmembrane region" description="Helical" evidence="7">
    <location>
        <begin position="83"/>
        <end position="100"/>
    </location>
</feature>
<keyword evidence="10" id="KW-1185">Reference proteome</keyword>
<protein>
    <submittedName>
        <fullName evidence="9">MFS transporter</fullName>
    </submittedName>
</protein>
<evidence type="ECO:0000259" key="8">
    <source>
        <dbReference type="PROSITE" id="PS50850"/>
    </source>
</evidence>
<feature type="transmembrane region" description="Helical" evidence="7">
    <location>
        <begin position="224"/>
        <end position="248"/>
    </location>
</feature>
<proteinExistence type="predicted"/>